<keyword evidence="8" id="KW-1185">Reference proteome</keyword>
<dbReference type="InterPro" id="IPR034505">
    <property type="entry name" value="Coproporphyrinogen-III_oxidase"/>
</dbReference>
<keyword evidence="3" id="KW-0479">Metal-binding</keyword>
<organism evidence="7 8">
    <name type="scientific">Zhenhengia yiwuensis</name>
    <dbReference type="NCBI Taxonomy" id="2763666"/>
    <lineage>
        <taxon>Bacteria</taxon>
        <taxon>Bacillati</taxon>
        <taxon>Bacillota</taxon>
        <taxon>Clostridia</taxon>
        <taxon>Lachnospirales</taxon>
        <taxon>Lachnospiraceae</taxon>
        <taxon>Zhenhengia</taxon>
    </lineage>
</organism>
<dbReference type="InterPro" id="IPR058240">
    <property type="entry name" value="rSAM_sf"/>
</dbReference>
<dbReference type="EMBL" id="JACRSY010000018">
    <property type="protein sequence ID" value="MBC8580266.1"/>
    <property type="molecule type" value="Genomic_DNA"/>
</dbReference>
<evidence type="ECO:0000256" key="4">
    <source>
        <dbReference type="ARBA" id="ARBA00023004"/>
    </source>
</evidence>
<evidence type="ECO:0000313" key="7">
    <source>
        <dbReference type="EMBL" id="MBC8580266.1"/>
    </source>
</evidence>
<evidence type="ECO:0000256" key="3">
    <source>
        <dbReference type="ARBA" id="ARBA00022723"/>
    </source>
</evidence>
<dbReference type="Gene3D" id="3.20.20.70">
    <property type="entry name" value="Aldolase class I"/>
    <property type="match status" value="1"/>
</dbReference>
<dbReference type="GO" id="GO:0003824">
    <property type="term" value="F:catalytic activity"/>
    <property type="evidence" value="ECO:0007669"/>
    <property type="project" value="InterPro"/>
</dbReference>
<evidence type="ECO:0000256" key="2">
    <source>
        <dbReference type="ARBA" id="ARBA00022691"/>
    </source>
</evidence>
<dbReference type="GO" id="GO:0005737">
    <property type="term" value="C:cytoplasm"/>
    <property type="evidence" value="ECO:0007669"/>
    <property type="project" value="TreeGrafter"/>
</dbReference>
<accession>A0A926IF74</accession>
<dbReference type="InterPro" id="IPR013785">
    <property type="entry name" value="Aldolase_TIM"/>
</dbReference>
<proteinExistence type="predicted"/>
<dbReference type="RefSeq" id="WP_249333123.1">
    <property type="nucleotide sequence ID" value="NZ_JACRSY010000018.1"/>
</dbReference>
<reference evidence="7" key="1">
    <citation type="submission" date="2020-08" db="EMBL/GenBank/DDBJ databases">
        <title>Genome public.</title>
        <authorList>
            <person name="Liu C."/>
            <person name="Sun Q."/>
        </authorList>
    </citation>
    <scope>NUCLEOTIDE SEQUENCE</scope>
    <source>
        <strain evidence="7">NSJ-12</strain>
    </source>
</reference>
<dbReference type="PANTHER" id="PTHR13932:SF5">
    <property type="entry name" value="RADICAL S-ADENOSYL METHIONINE DOMAIN-CONTAINING PROTEIN 1, MITOCHONDRIAL"/>
    <property type="match status" value="1"/>
</dbReference>
<dbReference type="SFLD" id="SFLDS00029">
    <property type="entry name" value="Radical_SAM"/>
    <property type="match status" value="1"/>
</dbReference>
<sequence length="408" mass="46650">MFKERLKTHHSAMAEAARYTRGPRKVSEFLNVTLPDEAVSKKATIYIHVPFCSKICSFCNMRRSLQSPRENYHTLLIEEMKAYKDLDYIKNLTFDAIYFGGGTPTTLNTGALREVLRALREYFNLSADVEITIETTVTELTHEKLQMFKEEGVTRFSVGVQTFNDEGRKLMGRIGSGETAYEKLKQMKDMGFKTLSMDLIYNYPGQTKEDLEEDLDKIIALELDGFSMYSLIDMKATTIEDAQGINQDTLFFDIISEKMKKAGYRFLELTKMVTRDQYKYVMNRHEGMDTLPLGAGAGGSVGGLMLMNPINLDQYEESIKTFGARNGMLFSPAYRDLAIFKGTLQKGYLPEDISVYIDLAQYEKTLLEMLEKGYIEKEGSSYHFTSKGIFWGNNISRLLYDMRVQEGE</sequence>
<dbReference type="GO" id="GO:0046872">
    <property type="term" value="F:metal ion binding"/>
    <property type="evidence" value="ECO:0007669"/>
    <property type="project" value="UniProtKB-KW"/>
</dbReference>
<evidence type="ECO:0000313" key="8">
    <source>
        <dbReference type="Proteomes" id="UP000655830"/>
    </source>
</evidence>
<evidence type="ECO:0000256" key="5">
    <source>
        <dbReference type="ARBA" id="ARBA00023014"/>
    </source>
</evidence>
<dbReference type="PROSITE" id="PS51918">
    <property type="entry name" value="RADICAL_SAM"/>
    <property type="match status" value="1"/>
</dbReference>
<keyword evidence="2" id="KW-0949">S-adenosyl-L-methionine</keyword>
<dbReference type="GO" id="GO:0006779">
    <property type="term" value="P:porphyrin-containing compound biosynthetic process"/>
    <property type="evidence" value="ECO:0007669"/>
    <property type="project" value="TreeGrafter"/>
</dbReference>
<dbReference type="CDD" id="cd01335">
    <property type="entry name" value="Radical_SAM"/>
    <property type="match status" value="1"/>
</dbReference>
<feature type="domain" description="Radical SAM core" evidence="6">
    <location>
        <begin position="37"/>
        <end position="265"/>
    </location>
</feature>
<dbReference type="Pfam" id="PF04055">
    <property type="entry name" value="Radical_SAM"/>
    <property type="match status" value="1"/>
</dbReference>
<dbReference type="InterPro" id="IPR007197">
    <property type="entry name" value="rSAM"/>
</dbReference>
<keyword evidence="4" id="KW-0408">Iron</keyword>
<dbReference type="InterPro" id="IPR006638">
    <property type="entry name" value="Elp3/MiaA/NifB-like_rSAM"/>
</dbReference>
<comment type="caution">
    <text evidence="7">The sequence shown here is derived from an EMBL/GenBank/DDBJ whole genome shotgun (WGS) entry which is preliminary data.</text>
</comment>
<protein>
    <recommendedName>
        <fullName evidence="1">Heme chaperone HemW</fullName>
    </recommendedName>
</protein>
<dbReference type="SFLD" id="SFLDG01065">
    <property type="entry name" value="anaerobic_coproporphyrinogen-I"/>
    <property type="match status" value="1"/>
</dbReference>
<dbReference type="SMART" id="SM00729">
    <property type="entry name" value="Elp3"/>
    <property type="match status" value="1"/>
</dbReference>
<evidence type="ECO:0000259" key="6">
    <source>
        <dbReference type="PROSITE" id="PS51918"/>
    </source>
</evidence>
<dbReference type="SUPFAM" id="SSF102114">
    <property type="entry name" value="Radical SAM enzymes"/>
    <property type="match status" value="1"/>
</dbReference>
<dbReference type="AlphaFoldDB" id="A0A926IF74"/>
<dbReference type="Proteomes" id="UP000655830">
    <property type="component" value="Unassembled WGS sequence"/>
</dbReference>
<dbReference type="SFLD" id="SFLDG01082">
    <property type="entry name" value="B12-binding_domain_containing"/>
    <property type="match status" value="1"/>
</dbReference>
<dbReference type="PANTHER" id="PTHR13932">
    <property type="entry name" value="COPROPORPHYRINIGEN III OXIDASE"/>
    <property type="match status" value="1"/>
</dbReference>
<gene>
    <name evidence="7" type="ORF">H8718_12090</name>
</gene>
<evidence type="ECO:0000256" key="1">
    <source>
        <dbReference type="ARBA" id="ARBA00017228"/>
    </source>
</evidence>
<keyword evidence="5" id="KW-0411">Iron-sulfur</keyword>
<name>A0A926IF74_9FIRM</name>
<dbReference type="GO" id="GO:0051539">
    <property type="term" value="F:4 iron, 4 sulfur cluster binding"/>
    <property type="evidence" value="ECO:0007669"/>
    <property type="project" value="TreeGrafter"/>
</dbReference>